<evidence type="ECO:0000256" key="1">
    <source>
        <dbReference type="SAM" id="Phobius"/>
    </source>
</evidence>
<reference evidence="2 3" key="1">
    <citation type="journal article" date="2005" name="Nature">
        <title>The genome of the social amoeba Dictyostelium discoideum.</title>
        <authorList>
            <consortium name="The Dictyostelium discoideum Sequencing Consortium"/>
            <person name="Eichinger L."/>
            <person name="Pachebat J.A."/>
            <person name="Glockner G."/>
            <person name="Rajandream M.A."/>
            <person name="Sucgang R."/>
            <person name="Berriman M."/>
            <person name="Song J."/>
            <person name="Olsen R."/>
            <person name="Szafranski K."/>
            <person name="Xu Q."/>
            <person name="Tunggal B."/>
            <person name="Kummerfeld S."/>
            <person name="Madera M."/>
            <person name="Konfortov B.A."/>
            <person name="Rivero F."/>
            <person name="Bankier A.T."/>
            <person name="Lehmann R."/>
            <person name="Hamlin N."/>
            <person name="Davies R."/>
            <person name="Gaudet P."/>
            <person name="Fey P."/>
            <person name="Pilcher K."/>
            <person name="Chen G."/>
            <person name="Saunders D."/>
            <person name="Sodergren E."/>
            <person name="Davis P."/>
            <person name="Kerhornou A."/>
            <person name="Nie X."/>
            <person name="Hall N."/>
            <person name="Anjard C."/>
            <person name="Hemphill L."/>
            <person name="Bason N."/>
            <person name="Farbrother P."/>
            <person name="Desany B."/>
            <person name="Just E."/>
            <person name="Morio T."/>
            <person name="Rost R."/>
            <person name="Churcher C."/>
            <person name="Cooper J."/>
            <person name="Haydock S."/>
            <person name="van Driessche N."/>
            <person name="Cronin A."/>
            <person name="Goodhead I."/>
            <person name="Muzny D."/>
            <person name="Mourier T."/>
            <person name="Pain A."/>
            <person name="Lu M."/>
            <person name="Harper D."/>
            <person name="Lindsay R."/>
            <person name="Hauser H."/>
            <person name="James K."/>
            <person name="Quiles M."/>
            <person name="Madan Babu M."/>
            <person name="Saito T."/>
            <person name="Buchrieser C."/>
            <person name="Wardroper A."/>
            <person name="Felder M."/>
            <person name="Thangavelu M."/>
            <person name="Johnson D."/>
            <person name="Knights A."/>
            <person name="Loulseged H."/>
            <person name="Mungall K."/>
            <person name="Oliver K."/>
            <person name="Price C."/>
            <person name="Quail M.A."/>
            <person name="Urushihara H."/>
            <person name="Hernandez J."/>
            <person name="Rabbinowitsch E."/>
            <person name="Steffen D."/>
            <person name="Sanders M."/>
            <person name="Ma J."/>
            <person name="Kohara Y."/>
            <person name="Sharp S."/>
            <person name="Simmonds M."/>
            <person name="Spiegler S."/>
            <person name="Tivey A."/>
            <person name="Sugano S."/>
            <person name="White B."/>
            <person name="Walker D."/>
            <person name="Woodward J."/>
            <person name="Winckler T."/>
            <person name="Tanaka Y."/>
            <person name="Shaulsky G."/>
            <person name="Schleicher M."/>
            <person name="Weinstock G."/>
            <person name="Rosenthal A."/>
            <person name="Cox E.C."/>
            <person name="Chisholm R.L."/>
            <person name="Gibbs R."/>
            <person name="Loomis W.F."/>
            <person name="Platzer M."/>
            <person name="Kay R.R."/>
            <person name="Williams J."/>
            <person name="Dear P.H."/>
            <person name="Noegel A.A."/>
            <person name="Barrell B."/>
            <person name="Kuspa A."/>
        </authorList>
    </citation>
    <scope>NUCLEOTIDE SEQUENCE [LARGE SCALE GENOMIC DNA]</scope>
    <source>
        <strain evidence="2 3">AX4</strain>
    </source>
</reference>
<keyword evidence="1" id="KW-0812">Transmembrane</keyword>
<evidence type="ECO:0000313" key="2">
    <source>
        <dbReference type="EMBL" id="EAL63539.1"/>
    </source>
</evidence>
<gene>
    <name evidence="2" type="ORF">DDB_G0287785</name>
</gene>
<dbReference type="PaxDb" id="44689-DDB0187635"/>
<dbReference type="AlphaFoldDB" id="Q54JU9"/>
<name>Q54JU9_DICDI</name>
<dbReference type="HOGENOM" id="CLU_2799324_0_0_1"/>
<dbReference type="Proteomes" id="UP000002195">
    <property type="component" value="Unassembled WGS sequence"/>
</dbReference>
<dbReference type="VEuPathDB" id="AmoebaDB:DDB_G0287785"/>
<proteinExistence type="predicted"/>
<dbReference type="KEGG" id="ddi:DDB_G0287785"/>
<protein>
    <submittedName>
        <fullName evidence="2">Uncharacterized protein</fullName>
    </submittedName>
</protein>
<accession>Q54JU9</accession>
<dbReference type="EMBL" id="AAFI02000104">
    <property type="protein sequence ID" value="EAL63539.1"/>
    <property type="molecule type" value="Genomic_DNA"/>
</dbReference>
<organism evidence="2 3">
    <name type="scientific">Dictyostelium discoideum</name>
    <name type="common">Social amoeba</name>
    <dbReference type="NCBI Taxonomy" id="44689"/>
    <lineage>
        <taxon>Eukaryota</taxon>
        <taxon>Amoebozoa</taxon>
        <taxon>Evosea</taxon>
        <taxon>Eumycetozoa</taxon>
        <taxon>Dictyostelia</taxon>
        <taxon>Dictyosteliales</taxon>
        <taxon>Dictyosteliaceae</taxon>
        <taxon>Dictyostelium</taxon>
    </lineage>
</organism>
<feature type="transmembrane region" description="Helical" evidence="1">
    <location>
        <begin position="46"/>
        <end position="66"/>
    </location>
</feature>
<comment type="caution">
    <text evidence="2">The sequence shown here is derived from an EMBL/GenBank/DDBJ whole genome shotgun (WGS) entry which is preliminary data.</text>
</comment>
<evidence type="ECO:0000313" key="3">
    <source>
        <dbReference type="Proteomes" id="UP000002195"/>
    </source>
</evidence>
<keyword evidence="1" id="KW-0472">Membrane</keyword>
<keyword evidence="3" id="KW-1185">Reference proteome</keyword>
<keyword evidence="1" id="KW-1133">Transmembrane helix</keyword>
<dbReference type="GeneID" id="8626307"/>
<feature type="transmembrane region" description="Helical" evidence="1">
    <location>
        <begin position="6"/>
        <end position="26"/>
    </location>
</feature>
<dbReference type="InParanoid" id="Q54JU9"/>
<sequence>MFSVYIVSFAQALGVNIAALPIILFYQVFKFHPHVGWDYNHRCRIFGFIVANWGSSILAILFFVYLTQ</sequence>
<dbReference type="RefSeq" id="XP_637053.1">
    <property type="nucleotide sequence ID" value="XM_631961.1"/>
</dbReference>